<dbReference type="GO" id="GO:0005576">
    <property type="term" value="C:extracellular region"/>
    <property type="evidence" value="ECO:0007669"/>
    <property type="project" value="TreeGrafter"/>
</dbReference>
<dbReference type="PANTHER" id="PTHR47967:SF128">
    <property type="entry name" value="ASPARTIC PROTEINASE CDR1-LIKE"/>
    <property type="match status" value="1"/>
</dbReference>
<proteinExistence type="inferred from homology"/>
<evidence type="ECO:0000259" key="8">
    <source>
        <dbReference type="PROSITE" id="PS51767"/>
    </source>
</evidence>
<dbReference type="AlphaFoldDB" id="A0A8T2RRX6"/>
<evidence type="ECO:0000256" key="3">
    <source>
        <dbReference type="ARBA" id="ARBA00022750"/>
    </source>
</evidence>
<keyword evidence="7" id="KW-0812">Transmembrane</keyword>
<dbReference type="FunFam" id="2.40.70.10:FF:000033">
    <property type="entry name" value="Aspartyl protease family protein"/>
    <property type="match status" value="1"/>
</dbReference>
<keyword evidence="5" id="KW-0325">Glycoprotein</keyword>
<dbReference type="InterPro" id="IPR032861">
    <property type="entry name" value="TAXi_N"/>
</dbReference>
<dbReference type="PRINTS" id="PR00792">
    <property type="entry name" value="PEPSIN"/>
</dbReference>
<dbReference type="SUPFAM" id="SSF50630">
    <property type="entry name" value="Acid proteases"/>
    <property type="match status" value="1"/>
</dbReference>
<keyword evidence="7" id="KW-1133">Transmembrane helix</keyword>
<dbReference type="PROSITE" id="PS51767">
    <property type="entry name" value="PEPTIDASE_A1"/>
    <property type="match status" value="1"/>
</dbReference>
<dbReference type="Pfam" id="PF14541">
    <property type="entry name" value="TAXi_C"/>
    <property type="match status" value="1"/>
</dbReference>
<dbReference type="InterPro" id="IPR001461">
    <property type="entry name" value="Aspartic_peptidase_A1"/>
</dbReference>
<comment type="similarity">
    <text evidence="1">Belongs to the peptidase A1 family.</text>
</comment>
<dbReference type="Pfam" id="PF14543">
    <property type="entry name" value="TAXi_N"/>
    <property type="match status" value="1"/>
</dbReference>
<keyword evidence="4" id="KW-0378">Hydrolase</keyword>
<feature type="active site" evidence="6">
    <location>
        <position position="133"/>
    </location>
</feature>
<evidence type="ECO:0000256" key="4">
    <source>
        <dbReference type="ARBA" id="ARBA00022801"/>
    </source>
</evidence>
<feature type="domain" description="Peptidase A1" evidence="8">
    <location>
        <begin position="115"/>
        <end position="475"/>
    </location>
</feature>
<protein>
    <recommendedName>
        <fullName evidence="8">Peptidase A1 domain-containing protein</fullName>
    </recommendedName>
</protein>
<dbReference type="GO" id="GO:0004190">
    <property type="term" value="F:aspartic-type endopeptidase activity"/>
    <property type="evidence" value="ECO:0007669"/>
    <property type="project" value="UniProtKB-KW"/>
</dbReference>
<evidence type="ECO:0000256" key="1">
    <source>
        <dbReference type="ARBA" id="ARBA00007447"/>
    </source>
</evidence>
<dbReference type="InterPro" id="IPR033121">
    <property type="entry name" value="PEPTIDASE_A1"/>
</dbReference>
<keyword evidence="3" id="KW-0064">Aspartyl protease</keyword>
<reference evidence="9" key="1">
    <citation type="submission" date="2021-08" db="EMBL/GenBank/DDBJ databases">
        <title>WGS assembly of Ceratopteris richardii.</title>
        <authorList>
            <person name="Marchant D.B."/>
            <person name="Chen G."/>
            <person name="Jenkins J."/>
            <person name="Shu S."/>
            <person name="Leebens-Mack J."/>
            <person name="Grimwood J."/>
            <person name="Schmutz J."/>
            <person name="Soltis P."/>
            <person name="Soltis D."/>
            <person name="Chen Z.-H."/>
        </authorList>
    </citation>
    <scope>NUCLEOTIDE SEQUENCE</scope>
    <source>
        <strain evidence="9">Whitten #5841</strain>
        <tissue evidence="9">Leaf</tissue>
    </source>
</reference>
<dbReference type="Proteomes" id="UP000825935">
    <property type="component" value="Chromosome 24"/>
</dbReference>
<evidence type="ECO:0000256" key="6">
    <source>
        <dbReference type="PIRSR" id="PIRSR601461-1"/>
    </source>
</evidence>
<dbReference type="GO" id="GO:0006508">
    <property type="term" value="P:proteolysis"/>
    <property type="evidence" value="ECO:0007669"/>
    <property type="project" value="UniProtKB-KW"/>
</dbReference>
<sequence>MGLLSCRAPLADYIHLSLMITNAIYIFLLASAALHTVARPLEHRNDMRDLVSFRLHLTSLDYGLPYANLYEGLQRGLRRSSFRLKHFQRLRSTAKAERNGNESFETAVTTAPGGFLTTISIGSPPVAFTAIIDTGSDLVWRQCLPCDHCYEQASGAVFDPSTSSTYEYAPCNDTLCSDLPETHCVSKKPDNGDSNDRLSVCSYTYSYGDESFTIGELSYDTLTLPTPTDQPDSLIRFAFGCGHNNTGDGNNDFAGAEGVIGLGQGALSLTSQLRATKFSYCLQLISDAASVTSPLFIGAGAELQSSPSDAVLRTPLVTNPVLPSLYYVNLNGISLGGKAIDIPSDTFEIREDGTGGIFLDCGTTITFLEIQAYDAVLTAFKALVPLLPVDSLEFGLELCYNTTLRVASMKNPPTLTFHFEGADMELPWRNSFVSVDEEVECLALGRSLGFSIFGNIQQQNFHILYDLEAKQVSFAPASCDAL</sequence>
<dbReference type="InterPro" id="IPR021109">
    <property type="entry name" value="Peptidase_aspartic_dom_sf"/>
</dbReference>
<evidence type="ECO:0000313" key="10">
    <source>
        <dbReference type="Proteomes" id="UP000825935"/>
    </source>
</evidence>
<keyword evidence="7" id="KW-0472">Membrane</keyword>
<evidence type="ECO:0000256" key="2">
    <source>
        <dbReference type="ARBA" id="ARBA00022670"/>
    </source>
</evidence>
<gene>
    <name evidence="9" type="ORF">KP509_24G000500</name>
</gene>
<dbReference type="InterPro" id="IPR051708">
    <property type="entry name" value="Plant_Aspart_Prot_A1"/>
</dbReference>
<organism evidence="9 10">
    <name type="scientific">Ceratopteris richardii</name>
    <name type="common">Triangle waterfern</name>
    <dbReference type="NCBI Taxonomy" id="49495"/>
    <lineage>
        <taxon>Eukaryota</taxon>
        <taxon>Viridiplantae</taxon>
        <taxon>Streptophyta</taxon>
        <taxon>Embryophyta</taxon>
        <taxon>Tracheophyta</taxon>
        <taxon>Polypodiopsida</taxon>
        <taxon>Polypodiidae</taxon>
        <taxon>Polypodiales</taxon>
        <taxon>Pteridineae</taxon>
        <taxon>Pteridaceae</taxon>
        <taxon>Parkerioideae</taxon>
        <taxon>Ceratopteris</taxon>
    </lineage>
</organism>
<evidence type="ECO:0000256" key="7">
    <source>
        <dbReference type="SAM" id="Phobius"/>
    </source>
</evidence>
<name>A0A8T2RRX6_CERRI</name>
<dbReference type="InterPro" id="IPR034161">
    <property type="entry name" value="Pepsin-like_plant"/>
</dbReference>
<comment type="caution">
    <text evidence="9">The sequence shown here is derived from an EMBL/GenBank/DDBJ whole genome shotgun (WGS) entry which is preliminary data.</text>
</comment>
<dbReference type="EMBL" id="CM035429">
    <property type="protein sequence ID" value="KAH7299216.1"/>
    <property type="molecule type" value="Genomic_DNA"/>
</dbReference>
<keyword evidence="2" id="KW-0645">Protease</keyword>
<dbReference type="InterPro" id="IPR032799">
    <property type="entry name" value="TAXi_C"/>
</dbReference>
<feature type="transmembrane region" description="Helical" evidence="7">
    <location>
        <begin position="13"/>
        <end position="38"/>
    </location>
</feature>
<feature type="active site" evidence="6">
    <location>
        <position position="360"/>
    </location>
</feature>
<dbReference type="PANTHER" id="PTHR47967">
    <property type="entry name" value="OS07G0603500 PROTEIN-RELATED"/>
    <property type="match status" value="1"/>
</dbReference>
<dbReference type="CDD" id="cd05476">
    <property type="entry name" value="pepsin_A_like_plant"/>
    <property type="match status" value="1"/>
</dbReference>
<accession>A0A8T2RRX6</accession>
<dbReference type="OMA" id="AACEYLY"/>
<dbReference type="Gene3D" id="2.40.70.10">
    <property type="entry name" value="Acid Proteases"/>
    <property type="match status" value="2"/>
</dbReference>
<dbReference type="OrthoDB" id="660550at2759"/>
<evidence type="ECO:0000256" key="5">
    <source>
        <dbReference type="ARBA" id="ARBA00023180"/>
    </source>
</evidence>
<keyword evidence="10" id="KW-1185">Reference proteome</keyword>
<evidence type="ECO:0000313" key="9">
    <source>
        <dbReference type="EMBL" id="KAH7299216.1"/>
    </source>
</evidence>